<feature type="compositionally biased region" description="Basic and acidic residues" evidence="1">
    <location>
        <begin position="323"/>
        <end position="346"/>
    </location>
</feature>
<dbReference type="Pfam" id="PF25459">
    <property type="entry name" value="AIM3_BBC1_C"/>
    <property type="match status" value="1"/>
</dbReference>
<evidence type="ECO:0000313" key="4">
    <source>
        <dbReference type="Proteomes" id="UP000310158"/>
    </source>
</evidence>
<feature type="compositionally biased region" description="Pro residues" evidence="1">
    <location>
        <begin position="414"/>
        <end position="425"/>
    </location>
</feature>
<feature type="region of interest" description="Disordered" evidence="1">
    <location>
        <begin position="307"/>
        <end position="440"/>
    </location>
</feature>
<name>A0A4S4LZC1_9AGAM</name>
<gene>
    <name evidence="3" type="ORF">EW146_g3321</name>
</gene>
<feature type="non-terminal residue" evidence="3">
    <location>
        <position position="698"/>
    </location>
</feature>
<feature type="region of interest" description="Disordered" evidence="1">
    <location>
        <begin position="484"/>
        <end position="541"/>
    </location>
</feature>
<evidence type="ECO:0000256" key="1">
    <source>
        <dbReference type="SAM" id="MobiDB-lite"/>
    </source>
</evidence>
<dbReference type="EMBL" id="SGPL01000109">
    <property type="protein sequence ID" value="THH17497.1"/>
    <property type="molecule type" value="Genomic_DNA"/>
</dbReference>
<sequence length="698" mass="76905">MDPPPPLPTDEIELNNLDQSSRKLVQEAYTRCLALEHHATVANGHDGGTPSLLLSARFLGRMILEAPSPTGLVTFSREVNSCMNDEGLCVLARYYIDHFINCFRSYTGPTPQPSLHPSRPSFDNIQDLLKFLLEEAPSGDTTAKEKHEFAGTAWAVLEHFGNINHVVDEISRHGLNNIMTLDCDLHANFDQLWLWLEATDVPHRYKINSLYSGIIAQLPDYVQFSTLDPINLPLPNPCFVRLHAACARVAYLSGAAEYIEKVLRDMEMTRVLRLVALESVSVKVQPWYFVDNSNALQPLLLRYSGQGPLHNPRTEPSLPITDLKSKAAKAKDAGVSKLSTTRDHLKSVPSAKTGFDPNSRQLPPPPPPLRAYPSQRSAGSRSAPLPPPPVRRTTSSSTGPPPVLQGARPVSVTPSPPLPPAPPALPRRNTSAFSSRSSVANKDGGEVVIDRIDWANLSPADKQVFFSWLDEFFARYLDQSIHPRSTQSEVKGNVESHSSVGAFGRRMPPPPSRSPAPSLSSHGPPKPNLSTKPSCPIPEDPHLHLEMSYPPPTTHGSSALDLAYYFHPSTSWPDPWYSSPTPLPPSLQNRTDIRYASSTLTTSTRTTLSTSVLFPDLSISWYTVIYPLSPHTSTPPTITRTHKFLPRPHPLPGATLETASALYGEPIARFAESFLDTQRFCARGECWDLAHEALQHTA</sequence>
<dbReference type="InterPro" id="IPR057402">
    <property type="entry name" value="AIM3_BBC1_C"/>
</dbReference>
<dbReference type="Proteomes" id="UP000310158">
    <property type="component" value="Unassembled WGS sequence"/>
</dbReference>
<evidence type="ECO:0000259" key="2">
    <source>
        <dbReference type="Pfam" id="PF25459"/>
    </source>
</evidence>
<feature type="compositionally biased region" description="Polar residues" evidence="1">
    <location>
        <begin position="428"/>
        <end position="440"/>
    </location>
</feature>
<dbReference type="AlphaFoldDB" id="A0A4S4LZC1"/>
<feature type="compositionally biased region" description="Polar residues" evidence="1">
    <location>
        <begin position="484"/>
        <end position="499"/>
    </location>
</feature>
<organism evidence="3 4">
    <name type="scientific">Bondarzewia mesenterica</name>
    <dbReference type="NCBI Taxonomy" id="1095465"/>
    <lineage>
        <taxon>Eukaryota</taxon>
        <taxon>Fungi</taxon>
        <taxon>Dikarya</taxon>
        <taxon>Basidiomycota</taxon>
        <taxon>Agaricomycotina</taxon>
        <taxon>Agaricomycetes</taxon>
        <taxon>Russulales</taxon>
        <taxon>Bondarzewiaceae</taxon>
        <taxon>Bondarzewia</taxon>
    </lineage>
</organism>
<protein>
    <recommendedName>
        <fullName evidence="2">BBC1/AIM3 cysteine proteinase-fold domain-containing protein</fullName>
    </recommendedName>
</protein>
<comment type="caution">
    <text evidence="3">The sequence shown here is derived from an EMBL/GenBank/DDBJ whole genome shotgun (WGS) entry which is preliminary data.</text>
</comment>
<accession>A0A4S4LZC1</accession>
<feature type="domain" description="BBC1/AIM3 cysteine proteinase-fold" evidence="2">
    <location>
        <begin position="643"/>
        <end position="697"/>
    </location>
</feature>
<evidence type="ECO:0000313" key="3">
    <source>
        <dbReference type="EMBL" id="THH17497.1"/>
    </source>
</evidence>
<proteinExistence type="predicted"/>
<reference evidence="3 4" key="1">
    <citation type="submission" date="2019-02" db="EMBL/GenBank/DDBJ databases">
        <title>Genome sequencing of the rare red list fungi Bondarzewia mesenterica.</title>
        <authorList>
            <person name="Buettner E."/>
            <person name="Kellner H."/>
        </authorList>
    </citation>
    <scope>NUCLEOTIDE SEQUENCE [LARGE SCALE GENOMIC DNA]</scope>
    <source>
        <strain evidence="3 4">DSM 108281</strain>
    </source>
</reference>
<keyword evidence="4" id="KW-1185">Reference proteome</keyword>
<dbReference type="OrthoDB" id="3357271at2759"/>